<dbReference type="Proteomes" id="UP000017148">
    <property type="component" value="Unassembled WGS sequence"/>
</dbReference>
<dbReference type="GO" id="GO:0008233">
    <property type="term" value="F:peptidase activity"/>
    <property type="evidence" value="ECO:0007669"/>
    <property type="project" value="UniProtKB-KW"/>
</dbReference>
<dbReference type="SMART" id="SM00382">
    <property type="entry name" value="AAA"/>
    <property type="match status" value="2"/>
</dbReference>
<dbReference type="PROSITE" id="PS00870">
    <property type="entry name" value="CLPAB_1"/>
    <property type="match status" value="1"/>
</dbReference>
<dbReference type="SUPFAM" id="SSF81923">
    <property type="entry name" value="Double Clp-N motif"/>
    <property type="match status" value="1"/>
</dbReference>
<evidence type="ECO:0000313" key="12">
    <source>
        <dbReference type="Proteomes" id="UP000017148"/>
    </source>
</evidence>
<dbReference type="InterPro" id="IPR027417">
    <property type="entry name" value="P-loop_NTPase"/>
</dbReference>
<accession>U7DCZ3</accession>
<dbReference type="Gene3D" id="3.40.50.300">
    <property type="entry name" value="P-loop containing nucleotide triphosphate hydrolases"/>
    <property type="match status" value="2"/>
</dbReference>
<dbReference type="eggNOG" id="COG0542">
    <property type="taxonomic scope" value="Bacteria"/>
</dbReference>
<dbReference type="InterPro" id="IPR003593">
    <property type="entry name" value="AAA+_ATPase"/>
</dbReference>
<evidence type="ECO:0000259" key="10">
    <source>
        <dbReference type="PROSITE" id="PS51903"/>
    </source>
</evidence>
<dbReference type="SUPFAM" id="SSF52540">
    <property type="entry name" value="P-loop containing nucleoside triphosphate hydrolases"/>
    <property type="match status" value="2"/>
</dbReference>
<dbReference type="Gene3D" id="1.10.1780.10">
    <property type="entry name" value="Clp, N-terminal domain"/>
    <property type="match status" value="1"/>
</dbReference>
<keyword evidence="11" id="KW-0645">Protease</keyword>
<dbReference type="InterPro" id="IPR001270">
    <property type="entry name" value="ClpA/B"/>
</dbReference>
<dbReference type="PROSITE" id="PS50151">
    <property type="entry name" value="UVR"/>
    <property type="match status" value="1"/>
</dbReference>
<dbReference type="Pfam" id="PF00004">
    <property type="entry name" value="AAA"/>
    <property type="match status" value="1"/>
</dbReference>
<dbReference type="SMART" id="SM01086">
    <property type="entry name" value="ClpB_D2-small"/>
    <property type="match status" value="1"/>
</dbReference>
<dbReference type="Pfam" id="PF02861">
    <property type="entry name" value="Clp_N"/>
    <property type="match status" value="1"/>
</dbReference>
<dbReference type="InterPro" id="IPR028299">
    <property type="entry name" value="ClpA/B_CS2"/>
</dbReference>
<feature type="region of interest" description="Disordered" evidence="8">
    <location>
        <begin position="811"/>
        <end position="830"/>
    </location>
</feature>
<feature type="region of interest" description="Disordered" evidence="8">
    <location>
        <begin position="147"/>
        <end position="166"/>
    </location>
</feature>
<keyword evidence="1 5" id="KW-0677">Repeat</keyword>
<keyword evidence="4 6" id="KW-0143">Chaperone</keyword>
<evidence type="ECO:0000256" key="1">
    <source>
        <dbReference type="ARBA" id="ARBA00022737"/>
    </source>
</evidence>
<dbReference type="InterPro" id="IPR050130">
    <property type="entry name" value="ClpA_ClpB"/>
</dbReference>
<dbReference type="InterPro" id="IPR036628">
    <property type="entry name" value="Clp_N_dom_sf"/>
</dbReference>
<dbReference type="FunFam" id="3.40.50.300:FF:000010">
    <property type="entry name" value="Chaperone clpB 1, putative"/>
    <property type="match status" value="1"/>
</dbReference>
<dbReference type="PANTHER" id="PTHR11638">
    <property type="entry name" value="ATP-DEPENDENT CLP PROTEASE"/>
    <property type="match status" value="1"/>
</dbReference>
<sequence length="830" mass="93065">MDGMFTDRVKKVMQIAREESVRLGNDYVGTEHLLLGVIKEGDGVAVAILKSLKVEIADIARDIEESLKSTGGMMTIGQMLPFTPRAKKVLENAAVEARNMSHKYVGTEHLLLALIKDTESSASATLTAKNVTYDVVKMEIAEVLKDTQSTGGAKSSSPRKSKTPFLDKFGRNLNQAAKEGRLDPVIGRKKEIERIIQILSRRKKNNPLLIGEPGIGKTAIVEGLAQKIIDKDIPEALEEKIVFSLDMASIVAGTKYRGQFEERVKSLITELTRNSHVIIFIDEIHTIVGAGGSEGSLDASNIFKPALARGEIQCVGATTLDEYRNSIESDGALDRRFQSIMVDPPSAEETVHILKGLQKKYEEHHKVTYTEKAILAAVRMSDRYISDRFLPDKAIDMIDESGARKRLSSMEIPPEIRKIEIDIDATIRDKEKSVSEQNFEEAARLRDRQDELKEQLEQKKIEWRSQVAETRFTVDEEVIAEVIASITGVPVSSLKEEESQRLLHLEEHLGEHVIGQGEALNAVARSIRRSRAGLHNINRPIASFIFLGPTGVGKTELAKQLAFELFDSEEALIRIDMSEYMEKFAASRLVGAPPGYVGYEEGGQLTEKVRKKPYSVILFDEIEKAHPDVFNILLQILDDGVATDSYGRTINFKNAIIIMTSNAGTRGASKGQLGFTSGGNESEYEVMKSKVMDQLKKIFTPEFLNRVDETIVFRPLGREVLSQIVENKLAEVEERLEERDIYVSFTESVREFILDRGFDREQGARPIQRAIQRNIEDILAEEFLKGYYGENDKIEVYMDNETIRIENKDAYKEGALNDSEDDHSYTENTE</sequence>
<dbReference type="GO" id="GO:0005524">
    <property type="term" value="F:ATP binding"/>
    <property type="evidence" value="ECO:0007669"/>
    <property type="project" value="UniProtKB-KW"/>
</dbReference>
<dbReference type="PRINTS" id="PR00300">
    <property type="entry name" value="CLPPROTEASEA"/>
</dbReference>
<gene>
    <name evidence="11" type="ORF">CALK_0785</name>
</gene>
<keyword evidence="7" id="KW-0175">Coiled coil</keyword>
<dbReference type="InterPro" id="IPR041546">
    <property type="entry name" value="ClpA/ClpB_AAA_lid"/>
</dbReference>
<organism evidence="11 12">
    <name type="scientific">Chitinivibrio alkaliphilus ACht1</name>
    <dbReference type="NCBI Taxonomy" id="1313304"/>
    <lineage>
        <taxon>Bacteria</taxon>
        <taxon>Pseudomonadati</taxon>
        <taxon>Fibrobacterota</taxon>
        <taxon>Chitinivibrionia</taxon>
        <taxon>Chitinivibrionales</taxon>
        <taxon>Chitinivibrionaceae</taxon>
        <taxon>Chitinivibrio</taxon>
    </lineage>
</organism>
<dbReference type="Gene3D" id="1.10.8.60">
    <property type="match status" value="2"/>
</dbReference>
<dbReference type="InterPro" id="IPR004176">
    <property type="entry name" value="Clp_R_N"/>
</dbReference>
<dbReference type="EMBL" id="ASJR01000005">
    <property type="protein sequence ID" value="ERP38766.1"/>
    <property type="molecule type" value="Genomic_DNA"/>
</dbReference>
<name>U7DCZ3_9BACT</name>
<comment type="caution">
    <text evidence="11">The sequence shown here is derived from an EMBL/GenBank/DDBJ whole genome shotgun (WGS) entry which is preliminary data.</text>
</comment>
<dbReference type="CDD" id="cd19499">
    <property type="entry name" value="RecA-like_ClpB_Hsp104-like"/>
    <property type="match status" value="1"/>
</dbReference>
<dbReference type="CDD" id="cd00009">
    <property type="entry name" value="AAA"/>
    <property type="match status" value="1"/>
</dbReference>
<feature type="compositionally biased region" description="Polar residues" evidence="8">
    <location>
        <begin position="147"/>
        <end position="156"/>
    </location>
</feature>
<evidence type="ECO:0000256" key="5">
    <source>
        <dbReference type="PROSITE-ProRule" id="PRU01251"/>
    </source>
</evidence>
<dbReference type="PROSITE" id="PS51903">
    <property type="entry name" value="CLP_R"/>
    <property type="match status" value="1"/>
</dbReference>
<dbReference type="GO" id="GO:0034605">
    <property type="term" value="P:cellular response to heat"/>
    <property type="evidence" value="ECO:0007669"/>
    <property type="project" value="TreeGrafter"/>
</dbReference>
<evidence type="ECO:0000256" key="2">
    <source>
        <dbReference type="ARBA" id="ARBA00022741"/>
    </source>
</evidence>
<dbReference type="Pfam" id="PF07724">
    <property type="entry name" value="AAA_2"/>
    <property type="match status" value="1"/>
</dbReference>
<keyword evidence="12" id="KW-1185">Reference proteome</keyword>
<evidence type="ECO:0000256" key="3">
    <source>
        <dbReference type="ARBA" id="ARBA00022840"/>
    </source>
</evidence>
<dbReference type="InterPro" id="IPR019489">
    <property type="entry name" value="Clp_ATPase_C"/>
</dbReference>
<evidence type="ECO:0000259" key="9">
    <source>
        <dbReference type="PROSITE" id="PS50151"/>
    </source>
</evidence>
<feature type="domain" description="UVR" evidence="9">
    <location>
        <begin position="420"/>
        <end position="455"/>
    </location>
</feature>
<evidence type="ECO:0000256" key="7">
    <source>
        <dbReference type="SAM" id="Coils"/>
    </source>
</evidence>
<keyword evidence="3 6" id="KW-0067">ATP-binding</keyword>
<protein>
    <submittedName>
        <fullName evidence="11">ATP-dependent Clp protease, ATPase subunit</fullName>
    </submittedName>
</protein>
<dbReference type="FunFam" id="3.40.50.300:FF:000025">
    <property type="entry name" value="ATP-dependent Clp protease subunit"/>
    <property type="match status" value="1"/>
</dbReference>
<evidence type="ECO:0000256" key="6">
    <source>
        <dbReference type="RuleBase" id="RU004432"/>
    </source>
</evidence>
<evidence type="ECO:0000256" key="4">
    <source>
        <dbReference type="ARBA" id="ARBA00023186"/>
    </source>
</evidence>
<comment type="similarity">
    <text evidence="6">Belongs to the ClpA/ClpB family.</text>
</comment>
<dbReference type="Pfam" id="PF17871">
    <property type="entry name" value="AAA_lid_9"/>
    <property type="match status" value="1"/>
</dbReference>
<dbReference type="PATRIC" id="fig|1313304.3.peg.755"/>
<dbReference type="RefSeq" id="WP_022636301.1">
    <property type="nucleotide sequence ID" value="NZ_ASJR01000005.1"/>
</dbReference>
<dbReference type="GO" id="GO:0006508">
    <property type="term" value="P:proteolysis"/>
    <property type="evidence" value="ECO:0007669"/>
    <property type="project" value="UniProtKB-KW"/>
</dbReference>
<dbReference type="InterPro" id="IPR001943">
    <property type="entry name" value="UVR_dom"/>
</dbReference>
<dbReference type="InterPro" id="IPR003959">
    <property type="entry name" value="ATPase_AAA_core"/>
</dbReference>
<dbReference type="PANTHER" id="PTHR11638:SF18">
    <property type="entry name" value="HEAT SHOCK PROTEIN 104"/>
    <property type="match status" value="1"/>
</dbReference>
<reference evidence="11 12" key="1">
    <citation type="journal article" date="2013" name="Environ. Microbiol.">
        <title>Genome analysis of Chitinivibrio alkaliphilus gen. nov., sp. nov., a novel extremely haloalkaliphilic anaerobic chitinolytic bacterium from the candidate phylum Termite Group 3.</title>
        <authorList>
            <person name="Sorokin D.Y."/>
            <person name="Gumerov V.M."/>
            <person name="Rakitin A.L."/>
            <person name="Beletsky A.V."/>
            <person name="Damste J.S."/>
            <person name="Muyzer G."/>
            <person name="Mardanov A.V."/>
            <person name="Ravin N.V."/>
        </authorList>
    </citation>
    <scope>NUCLEOTIDE SEQUENCE [LARGE SCALE GENOMIC DNA]</scope>
    <source>
        <strain evidence="11 12">ACht1</strain>
    </source>
</reference>
<dbReference type="STRING" id="1313304.CALK_0785"/>
<feature type="coiled-coil region" evidence="7">
    <location>
        <begin position="435"/>
        <end position="466"/>
    </location>
</feature>
<dbReference type="InterPro" id="IPR018368">
    <property type="entry name" value="ClpA/B_CS1"/>
</dbReference>
<proteinExistence type="inferred from homology"/>
<dbReference type="PROSITE" id="PS00871">
    <property type="entry name" value="CLPAB_2"/>
    <property type="match status" value="1"/>
</dbReference>
<feature type="domain" description="Clp R" evidence="10">
    <location>
        <begin position="1"/>
        <end position="146"/>
    </location>
</feature>
<dbReference type="GO" id="GO:0005737">
    <property type="term" value="C:cytoplasm"/>
    <property type="evidence" value="ECO:0007669"/>
    <property type="project" value="TreeGrafter"/>
</dbReference>
<dbReference type="GO" id="GO:0016887">
    <property type="term" value="F:ATP hydrolysis activity"/>
    <property type="evidence" value="ECO:0007669"/>
    <property type="project" value="InterPro"/>
</dbReference>
<evidence type="ECO:0000256" key="8">
    <source>
        <dbReference type="SAM" id="MobiDB-lite"/>
    </source>
</evidence>
<dbReference type="Gene3D" id="4.10.860.10">
    <property type="entry name" value="UVR domain"/>
    <property type="match status" value="1"/>
</dbReference>
<dbReference type="Pfam" id="PF10431">
    <property type="entry name" value="ClpB_D2-small"/>
    <property type="match status" value="1"/>
</dbReference>
<keyword evidence="11" id="KW-0378">Hydrolase</keyword>
<keyword evidence="2 6" id="KW-0547">Nucleotide-binding</keyword>
<dbReference type="AlphaFoldDB" id="U7DCZ3"/>
<evidence type="ECO:0000313" key="11">
    <source>
        <dbReference type="EMBL" id="ERP38766.1"/>
    </source>
</evidence>